<name>A0A3P7HYG6_STRVU</name>
<dbReference type="InterPro" id="IPR006569">
    <property type="entry name" value="CID_dom"/>
</dbReference>
<dbReference type="Gene3D" id="1.25.40.90">
    <property type="match status" value="1"/>
</dbReference>
<keyword evidence="1" id="KW-0472">Membrane</keyword>
<dbReference type="OrthoDB" id="10069473at2759"/>
<evidence type="ECO:0000313" key="4">
    <source>
        <dbReference type="Proteomes" id="UP000270094"/>
    </source>
</evidence>
<keyword evidence="1" id="KW-0812">Transmembrane</keyword>
<dbReference type="EMBL" id="UYYB01002083">
    <property type="protein sequence ID" value="VDM66121.1"/>
    <property type="molecule type" value="Genomic_DNA"/>
</dbReference>
<gene>
    <name evidence="3" type="ORF">SVUK_LOCUS1119</name>
</gene>
<evidence type="ECO:0000256" key="1">
    <source>
        <dbReference type="SAM" id="Phobius"/>
    </source>
</evidence>
<dbReference type="Pfam" id="PF04818">
    <property type="entry name" value="CID"/>
    <property type="match status" value="1"/>
</dbReference>
<dbReference type="GO" id="GO:0031124">
    <property type="term" value="P:mRNA 3'-end processing"/>
    <property type="evidence" value="ECO:0007669"/>
    <property type="project" value="TreeGrafter"/>
</dbReference>
<proteinExistence type="predicted"/>
<dbReference type="GO" id="GO:0000993">
    <property type="term" value="F:RNA polymerase II complex binding"/>
    <property type="evidence" value="ECO:0007669"/>
    <property type="project" value="TreeGrafter"/>
</dbReference>
<dbReference type="InterPro" id="IPR008942">
    <property type="entry name" value="ENTH_VHS"/>
</dbReference>
<evidence type="ECO:0000313" key="3">
    <source>
        <dbReference type="EMBL" id="VDM66121.1"/>
    </source>
</evidence>
<feature type="transmembrane region" description="Helical" evidence="1">
    <location>
        <begin position="325"/>
        <end position="343"/>
    </location>
</feature>
<keyword evidence="4" id="KW-1185">Reference proteome</keyword>
<protein>
    <recommendedName>
        <fullName evidence="2">CID domain-containing protein</fullName>
    </recommendedName>
</protein>
<dbReference type="SMART" id="SM00582">
    <property type="entry name" value="RPR"/>
    <property type="match status" value="1"/>
</dbReference>
<keyword evidence="1" id="KW-1133">Transmembrane helix</keyword>
<dbReference type="PANTHER" id="PTHR12460:SF39">
    <property type="entry name" value="CID DOMAIN-CONTAINING PROTEIN"/>
    <property type="match status" value="1"/>
</dbReference>
<reference evidence="3 4" key="1">
    <citation type="submission" date="2018-11" db="EMBL/GenBank/DDBJ databases">
        <authorList>
            <consortium name="Pathogen Informatics"/>
        </authorList>
    </citation>
    <scope>NUCLEOTIDE SEQUENCE [LARGE SCALE GENOMIC DNA]</scope>
</reference>
<dbReference type="Proteomes" id="UP000270094">
    <property type="component" value="Unassembled WGS sequence"/>
</dbReference>
<feature type="domain" description="CID" evidence="2">
    <location>
        <begin position="87"/>
        <end position="218"/>
    </location>
</feature>
<dbReference type="PANTHER" id="PTHR12460">
    <property type="entry name" value="CYCLIN-DEPENDENT KINASE INHIBITOR-RELATED PROTEIN"/>
    <property type="match status" value="1"/>
</dbReference>
<sequence>MDHFDASVHAQLLAKRLGGKQVLAHRGSRKQSCHQRFSARCFGCSSNIADDIAILIEIVKCEVVLEPIFSSLYEIINYASGPRSTAMTGLTMDAVMRRFQDIHSVSQEAIETISLWVMHYKDKRSIDTIVEAWLETKKDEQRIALFYVMNDVVQRAKNKHMDVLIPAFQPAVLSAVTMGKGSPSVKQVMSRCIDIFGERQVFTEASVNVMKNMLRKCDCELFTALEQKFEECKTFYASRLRQSEENGEGDESFAELDSEEVYRKIELFERGRLIVNRGMEVIRNGDFDCRALMKERMRGDFVILNQLGHTMPLHRFFSQKTPKKLHPAIFFSFCVLWYAYFFLKLQNQRNLLSSLLS</sequence>
<dbReference type="PROSITE" id="PS51391">
    <property type="entry name" value="CID"/>
    <property type="match status" value="1"/>
</dbReference>
<organism evidence="3 4">
    <name type="scientific">Strongylus vulgaris</name>
    <name type="common">Blood worm</name>
    <dbReference type="NCBI Taxonomy" id="40348"/>
    <lineage>
        <taxon>Eukaryota</taxon>
        <taxon>Metazoa</taxon>
        <taxon>Ecdysozoa</taxon>
        <taxon>Nematoda</taxon>
        <taxon>Chromadorea</taxon>
        <taxon>Rhabditida</taxon>
        <taxon>Rhabditina</taxon>
        <taxon>Rhabditomorpha</taxon>
        <taxon>Strongyloidea</taxon>
        <taxon>Strongylidae</taxon>
        <taxon>Strongylus</taxon>
    </lineage>
</organism>
<evidence type="ECO:0000259" key="2">
    <source>
        <dbReference type="PROSITE" id="PS51391"/>
    </source>
</evidence>
<dbReference type="SUPFAM" id="SSF48464">
    <property type="entry name" value="ENTH/VHS domain"/>
    <property type="match status" value="1"/>
</dbReference>
<accession>A0A3P7HYG6</accession>
<dbReference type="AlphaFoldDB" id="A0A3P7HYG6"/>